<reference evidence="1" key="1">
    <citation type="submission" date="2020-08" db="EMBL/GenBank/DDBJ databases">
        <title>Genome public.</title>
        <authorList>
            <person name="Liu C."/>
            <person name="Sun Q."/>
        </authorList>
    </citation>
    <scope>NUCLEOTIDE SEQUENCE</scope>
    <source>
        <strain evidence="1">N12</strain>
    </source>
</reference>
<evidence type="ECO:0000313" key="2">
    <source>
        <dbReference type="Proteomes" id="UP000651085"/>
    </source>
</evidence>
<accession>A0A926F4H4</accession>
<keyword evidence="2" id="KW-1185">Reference proteome</keyword>
<proteinExistence type="predicted"/>
<protein>
    <submittedName>
        <fullName evidence="1">Uncharacterized protein</fullName>
    </submittedName>
</protein>
<comment type="caution">
    <text evidence="1">The sequence shown here is derived from an EMBL/GenBank/DDBJ whole genome shotgun (WGS) entry which is preliminary data.</text>
</comment>
<evidence type="ECO:0000313" key="1">
    <source>
        <dbReference type="EMBL" id="MBC8591790.1"/>
    </source>
</evidence>
<sequence>MNRDFKEAIIQLMQHPLILKTPINKLSLEEGEIAYDILNELIDFSMDESYTLVDCLQMARLELALGELSDELFIDRDVVIAHFRKAFYYLDKGGIDLSMKKWAELISLRTVE</sequence>
<organism evidence="1 2">
    <name type="scientific">Jilunia laotingensis</name>
    <dbReference type="NCBI Taxonomy" id="2763675"/>
    <lineage>
        <taxon>Bacteria</taxon>
        <taxon>Pseudomonadati</taxon>
        <taxon>Bacteroidota</taxon>
        <taxon>Bacteroidia</taxon>
        <taxon>Bacteroidales</taxon>
        <taxon>Bacteroidaceae</taxon>
        <taxon>Jilunia</taxon>
    </lineage>
</organism>
<dbReference type="Proteomes" id="UP000651085">
    <property type="component" value="Unassembled WGS sequence"/>
</dbReference>
<name>A0A926F4H4_9BACT</name>
<dbReference type="EMBL" id="JACRTF010000001">
    <property type="protein sequence ID" value="MBC8591790.1"/>
    <property type="molecule type" value="Genomic_DNA"/>
</dbReference>
<gene>
    <name evidence="1" type="ORF">H8744_00770</name>
</gene>
<dbReference type="AlphaFoldDB" id="A0A926F4H4"/>